<gene>
    <name evidence="2" type="ORF">KGD82_26335</name>
</gene>
<feature type="compositionally biased region" description="Polar residues" evidence="1">
    <location>
        <begin position="308"/>
        <end position="320"/>
    </location>
</feature>
<evidence type="ECO:0000313" key="2">
    <source>
        <dbReference type="EMBL" id="QVJ01474.1"/>
    </source>
</evidence>
<feature type="region of interest" description="Disordered" evidence="1">
    <location>
        <begin position="57"/>
        <end position="135"/>
    </location>
</feature>
<feature type="region of interest" description="Disordered" evidence="1">
    <location>
        <begin position="390"/>
        <end position="419"/>
    </location>
</feature>
<feature type="compositionally biased region" description="Basic and acidic residues" evidence="1">
    <location>
        <begin position="348"/>
        <end position="358"/>
    </location>
</feature>
<dbReference type="AlphaFoldDB" id="A0A975QKJ0"/>
<reference evidence="2" key="1">
    <citation type="submission" date="2021-05" db="EMBL/GenBank/DDBJ databases">
        <authorList>
            <person name="Kaiqin L."/>
            <person name="Jian G."/>
        </authorList>
    </citation>
    <scope>NUCLEOTIDE SEQUENCE</scope>
    <source>
        <strain evidence="2">HDS5</strain>
    </source>
</reference>
<feature type="region of interest" description="Disordered" evidence="1">
    <location>
        <begin position="267"/>
        <end position="374"/>
    </location>
</feature>
<proteinExistence type="predicted"/>
<feature type="compositionally biased region" description="Polar residues" evidence="1">
    <location>
        <begin position="331"/>
        <end position="347"/>
    </location>
</feature>
<accession>A0A975QKJ0</accession>
<organism evidence="2 3">
    <name type="scientific">Nocardiopsis eucommiae</name>
    <dbReference type="NCBI Taxonomy" id="2831970"/>
    <lineage>
        <taxon>Bacteria</taxon>
        <taxon>Bacillati</taxon>
        <taxon>Actinomycetota</taxon>
        <taxon>Actinomycetes</taxon>
        <taxon>Streptosporangiales</taxon>
        <taxon>Nocardiopsidaceae</taxon>
        <taxon>Nocardiopsis</taxon>
    </lineage>
</organism>
<feature type="compositionally biased region" description="Polar residues" evidence="1">
    <location>
        <begin position="274"/>
        <end position="285"/>
    </location>
</feature>
<dbReference type="Proteomes" id="UP000682416">
    <property type="component" value="Chromosome"/>
</dbReference>
<feature type="region of interest" description="Disordered" evidence="1">
    <location>
        <begin position="1"/>
        <end position="31"/>
    </location>
</feature>
<keyword evidence="3" id="KW-1185">Reference proteome</keyword>
<evidence type="ECO:0000256" key="1">
    <source>
        <dbReference type="SAM" id="MobiDB-lite"/>
    </source>
</evidence>
<name>A0A975QKJ0_9ACTN</name>
<protein>
    <submittedName>
        <fullName evidence="2">Uncharacterized protein</fullName>
    </submittedName>
</protein>
<evidence type="ECO:0000313" key="3">
    <source>
        <dbReference type="Proteomes" id="UP000682416"/>
    </source>
</evidence>
<sequence>MGFTPFATKQTETQGDSTSFGEENKVSLPGSTVDVTTFDRFDVDTTIRTRWNLGVSLPFSKTVDGNGNVLRRGSAAEGLGDRNPPPDPDPDPDPDPAPDPGPHPEPGGERPEPRAGRSGSGGGHPAHHTANGQTDSRFRVLDLAQKGALPGTAGLDSALERSRSVPDDIRVVPGREGSGHALNNIDSAAALDSINRAVRDNRLELTDQSQRDIRAALSPNNTRGLNLRYQTGGLALEVRFRNEFMGEQRPSKGGWILLKLGPDGGPVFGPVESGMSSERSVSQSTEHNDSEGKQKKHGVTATLDGGVNPTQSIGTDSSGDPTFPKDRYQSFAPNTGTGLESGTTKTHLTSDTETESRSRTVKAPGATGNTPTRFDFTVSVEDGKVFSSHADVGSRTEVYPAGTFQPTPPASRRRPPRLR</sequence>
<feature type="compositionally biased region" description="Polar residues" evidence="1">
    <location>
        <begin position="7"/>
        <end position="21"/>
    </location>
</feature>
<feature type="compositionally biased region" description="Basic and acidic residues" evidence="1">
    <location>
        <begin position="106"/>
        <end position="115"/>
    </location>
</feature>
<dbReference type="KEGG" id="nec:KGD82_26335"/>
<dbReference type="EMBL" id="CP074402">
    <property type="protein sequence ID" value="QVJ01474.1"/>
    <property type="molecule type" value="Genomic_DNA"/>
</dbReference>